<dbReference type="EC" id="3.2.1.4" evidence="3"/>
<gene>
    <name evidence="9" type="ORF">DFR47_103514</name>
</gene>
<dbReference type="InterPro" id="IPR002037">
    <property type="entry name" value="Glyco_hydro_8"/>
</dbReference>
<dbReference type="InterPro" id="IPR008928">
    <property type="entry name" value="6-hairpin_glycosidase_sf"/>
</dbReference>
<evidence type="ECO:0000256" key="1">
    <source>
        <dbReference type="ARBA" id="ARBA00000966"/>
    </source>
</evidence>
<dbReference type="SUPFAM" id="SSF48208">
    <property type="entry name" value="Six-hairpin glycosidases"/>
    <property type="match status" value="1"/>
</dbReference>
<protein>
    <recommendedName>
        <fullName evidence="3">cellulase</fullName>
        <ecNumber evidence="3">3.2.1.4</ecNumber>
    </recommendedName>
</protein>
<evidence type="ECO:0000313" key="10">
    <source>
        <dbReference type="Proteomes" id="UP000252893"/>
    </source>
</evidence>
<reference evidence="9 10" key="1">
    <citation type="submission" date="2018-06" db="EMBL/GenBank/DDBJ databases">
        <title>Genomic Encyclopedia of Type Strains, Phase IV (KMG-IV): sequencing the most valuable type-strain genomes for metagenomic binning, comparative biology and taxonomic classification.</title>
        <authorList>
            <person name="Goeker M."/>
        </authorList>
    </citation>
    <scope>NUCLEOTIDE SEQUENCE [LARGE SCALE GENOMIC DNA]</scope>
    <source>
        <strain evidence="9 10">DSM 25619</strain>
    </source>
</reference>
<keyword evidence="10" id="KW-1185">Reference proteome</keyword>
<evidence type="ECO:0000256" key="2">
    <source>
        <dbReference type="ARBA" id="ARBA00009209"/>
    </source>
</evidence>
<sequence>MTSNRIRSFCTSFALAFMLVLPVFLTPLPHAFAQDTTKTDLPMISEKDWLAYSEKFLTKDGRILDDANGNISHSEGQGYGLLLALMAGRPADFELIWSFTRTEMLIRNDGLSAWKWDPASRPHITDTNNASDGDILIAYALALAAQKWNNADYRKTAITIAASLLKKQITTQHDEVILLPAIRGFSAKDRDDGPVINLSYWVFEAFPVLNELAPSPSWDALAKSGLQLLQQSRFGTHQLPSDWISLKNKPQPATGFEPEFSYNNLRIVLYLARAGLGKQDITQQLAKAMTGQDRAVNLMNIKTDKPVASLSEAGYRIIPQLAACIGNGTKLSDDVTRFEPSQYYPSTLHLLALSYTARNHPECL</sequence>
<name>A0A366E2C9_9HYPH</name>
<evidence type="ECO:0000256" key="7">
    <source>
        <dbReference type="ARBA" id="ARBA00023326"/>
    </source>
</evidence>
<dbReference type="EMBL" id="QNRH01000003">
    <property type="protein sequence ID" value="RBO95949.1"/>
    <property type="molecule type" value="Genomic_DNA"/>
</dbReference>
<evidence type="ECO:0000256" key="4">
    <source>
        <dbReference type="ARBA" id="ARBA00022801"/>
    </source>
</evidence>
<keyword evidence="7" id="KW-0624">Polysaccharide degradation</keyword>
<comment type="similarity">
    <text evidence="2">Belongs to the glycosyl hydrolase 8 (cellulase D) family.</text>
</comment>
<feature type="signal peptide" evidence="8">
    <location>
        <begin position="1"/>
        <end position="33"/>
    </location>
</feature>
<dbReference type="Proteomes" id="UP000252893">
    <property type="component" value="Unassembled WGS sequence"/>
</dbReference>
<proteinExistence type="inferred from homology"/>
<keyword evidence="5" id="KW-0136">Cellulose degradation</keyword>
<dbReference type="PRINTS" id="PR00735">
    <property type="entry name" value="GLHYDRLASE8"/>
</dbReference>
<evidence type="ECO:0000256" key="6">
    <source>
        <dbReference type="ARBA" id="ARBA00023295"/>
    </source>
</evidence>
<feature type="chain" id="PRO_5016561659" description="cellulase" evidence="8">
    <location>
        <begin position="34"/>
        <end position="364"/>
    </location>
</feature>
<dbReference type="Gene3D" id="1.50.10.10">
    <property type="match status" value="1"/>
</dbReference>
<dbReference type="OrthoDB" id="9766708at2"/>
<keyword evidence="8" id="KW-0732">Signal</keyword>
<dbReference type="AlphaFoldDB" id="A0A366E2C9"/>
<evidence type="ECO:0000313" key="9">
    <source>
        <dbReference type="EMBL" id="RBO95949.1"/>
    </source>
</evidence>
<evidence type="ECO:0000256" key="3">
    <source>
        <dbReference type="ARBA" id="ARBA00012601"/>
    </source>
</evidence>
<evidence type="ECO:0000256" key="8">
    <source>
        <dbReference type="SAM" id="SignalP"/>
    </source>
</evidence>
<dbReference type="InterPro" id="IPR012341">
    <property type="entry name" value="6hp_glycosidase-like_sf"/>
</dbReference>
<keyword evidence="6" id="KW-0326">Glycosidase</keyword>
<comment type="caution">
    <text evidence="9">The sequence shown here is derived from an EMBL/GenBank/DDBJ whole genome shotgun (WGS) entry which is preliminary data.</text>
</comment>
<dbReference type="GO" id="GO:0008810">
    <property type="term" value="F:cellulase activity"/>
    <property type="evidence" value="ECO:0007669"/>
    <property type="project" value="UniProtKB-EC"/>
</dbReference>
<organism evidence="9 10">
    <name type="scientific">Pseudochrobactrum asaccharolyticum</name>
    <dbReference type="NCBI Taxonomy" id="354351"/>
    <lineage>
        <taxon>Bacteria</taxon>
        <taxon>Pseudomonadati</taxon>
        <taxon>Pseudomonadota</taxon>
        <taxon>Alphaproteobacteria</taxon>
        <taxon>Hyphomicrobiales</taxon>
        <taxon>Brucellaceae</taxon>
        <taxon>Pseudochrobactrum</taxon>
    </lineage>
</organism>
<comment type="catalytic activity">
    <reaction evidence="1">
        <text>Endohydrolysis of (1-&gt;4)-beta-D-glucosidic linkages in cellulose, lichenin and cereal beta-D-glucans.</text>
        <dbReference type="EC" id="3.2.1.4"/>
    </reaction>
</comment>
<accession>A0A366E2C9</accession>
<keyword evidence="4" id="KW-0378">Hydrolase</keyword>
<evidence type="ECO:0000256" key="5">
    <source>
        <dbReference type="ARBA" id="ARBA00023001"/>
    </source>
</evidence>
<dbReference type="GO" id="GO:0030245">
    <property type="term" value="P:cellulose catabolic process"/>
    <property type="evidence" value="ECO:0007669"/>
    <property type="project" value="UniProtKB-KW"/>
</dbReference>
<dbReference type="Pfam" id="PF01270">
    <property type="entry name" value="Glyco_hydro_8"/>
    <property type="match status" value="1"/>
</dbReference>
<keyword evidence="7" id="KW-0119">Carbohydrate metabolism</keyword>